<evidence type="ECO:0000313" key="2">
    <source>
        <dbReference type="Proteomes" id="UP001557485"/>
    </source>
</evidence>
<gene>
    <name evidence="1" type="ORF">AB4876_06405</name>
</gene>
<proteinExistence type="predicted"/>
<accession>A0ABV3U4U0</accession>
<dbReference type="PANTHER" id="PTHR37691">
    <property type="entry name" value="BLR3518 PROTEIN"/>
    <property type="match status" value="1"/>
</dbReference>
<dbReference type="InterPro" id="IPR027396">
    <property type="entry name" value="DsrEFH-like"/>
</dbReference>
<comment type="caution">
    <text evidence="1">The sequence shown here is derived from an EMBL/GenBank/DDBJ whole genome shotgun (WGS) entry which is preliminary data.</text>
</comment>
<reference evidence="1 2" key="1">
    <citation type="journal article" date="2011" name="Int. J. Syst. Evol. Microbiol.">
        <title>Zhongshania antarctica gen. nov., sp. nov. and Zhongshania guokunii sp. nov., gammaproteobacteria respectively isolated from coastal attached (fast) ice and surface seawater of the Antarctic.</title>
        <authorList>
            <person name="Li H.J."/>
            <person name="Zhang X.Y."/>
            <person name="Chen C.X."/>
            <person name="Zhang Y.J."/>
            <person name="Gao Z.M."/>
            <person name="Yu Y."/>
            <person name="Chen X.L."/>
            <person name="Chen B."/>
            <person name="Zhang Y.Z."/>
        </authorList>
    </citation>
    <scope>NUCLEOTIDE SEQUENCE [LARGE SCALE GENOMIC DNA]</scope>
    <source>
        <strain evidence="1 2">ZS6-22T</strain>
    </source>
</reference>
<dbReference type="PANTHER" id="PTHR37691:SF1">
    <property type="entry name" value="BLR3518 PROTEIN"/>
    <property type="match status" value="1"/>
</dbReference>
<dbReference type="Pfam" id="PF02635">
    <property type="entry name" value="DsrE"/>
    <property type="match status" value="1"/>
</dbReference>
<dbReference type="SUPFAM" id="SSF75169">
    <property type="entry name" value="DsrEFH-like"/>
    <property type="match status" value="1"/>
</dbReference>
<dbReference type="Proteomes" id="UP001557485">
    <property type="component" value="Unassembled WGS sequence"/>
</dbReference>
<keyword evidence="2" id="KW-1185">Reference proteome</keyword>
<dbReference type="RefSeq" id="WP_368380819.1">
    <property type="nucleotide sequence ID" value="NZ_JBFRYA010000004.1"/>
</dbReference>
<dbReference type="EMBL" id="JBFRYA010000004">
    <property type="protein sequence ID" value="MEX1668534.1"/>
    <property type="molecule type" value="Genomic_DNA"/>
</dbReference>
<organism evidence="1 2">
    <name type="scientific">Zhongshania guokunii</name>
    <dbReference type="NCBI Taxonomy" id="641783"/>
    <lineage>
        <taxon>Bacteria</taxon>
        <taxon>Pseudomonadati</taxon>
        <taxon>Pseudomonadota</taxon>
        <taxon>Gammaproteobacteria</taxon>
        <taxon>Cellvibrionales</taxon>
        <taxon>Spongiibacteraceae</taxon>
        <taxon>Zhongshania</taxon>
    </lineage>
</organism>
<name>A0ABV3U4U0_9GAMM</name>
<sequence>MTTTTNFSHRRQQRIFYCSLILGVLLSVCQIMPARAIETDIRAPHVVFHIDQPEQAIIAIREINNQRKVMPNAQITVIALGAGIAFLLDDAKDPNGNAYAALFDTLLLEGVKFSACLNTLDAKGIPPSELSPGVGTVRSGIAEITRLQWEEGYAYIKP</sequence>
<dbReference type="Gene3D" id="3.40.1260.10">
    <property type="entry name" value="DsrEFH-like"/>
    <property type="match status" value="1"/>
</dbReference>
<dbReference type="InterPro" id="IPR003787">
    <property type="entry name" value="Sulphur_relay_DsrE/F-like"/>
</dbReference>
<protein>
    <submittedName>
        <fullName evidence="1">DsrE family protein</fullName>
    </submittedName>
</protein>
<evidence type="ECO:0000313" key="1">
    <source>
        <dbReference type="EMBL" id="MEX1668534.1"/>
    </source>
</evidence>